<dbReference type="Pfam" id="PF05658">
    <property type="entry name" value="YadA_head"/>
    <property type="match status" value="5"/>
</dbReference>
<dbReference type="InterPro" id="IPR008635">
    <property type="entry name" value="Coiled_stalk_dom"/>
</dbReference>
<keyword evidence="1" id="KW-0472">Membrane</keyword>
<proteinExistence type="predicted"/>
<feature type="domain" description="Trimeric autotransporter adhesin YadA-like head" evidence="2">
    <location>
        <begin position="383"/>
        <end position="409"/>
    </location>
</feature>
<evidence type="ECO:0000259" key="4">
    <source>
        <dbReference type="Pfam" id="PF13018"/>
    </source>
</evidence>
<dbReference type="InterPro" id="IPR008640">
    <property type="entry name" value="Adhesin_Head_dom"/>
</dbReference>
<dbReference type="Proteomes" id="UP000004018">
    <property type="component" value="Unassembled WGS sequence"/>
</dbReference>
<feature type="domain" description="Trimeric autotransporter adhesin YadA-like head" evidence="2">
    <location>
        <begin position="216"/>
        <end position="237"/>
    </location>
</feature>
<keyword evidence="6" id="KW-1185">Reference proteome</keyword>
<feature type="domain" description="Trimeric autotransporter adhesin YadA-like head" evidence="2">
    <location>
        <begin position="356"/>
        <end position="381"/>
    </location>
</feature>
<feature type="non-terminal residue" evidence="5">
    <location>
        <position position="831"/>
    </location>
</feature>
<protein>
    <submittedName>
        <fullName evidence="5">Hep/Hag repeat protein</fullName>
    </submittedName>
</protein>
<dbReference type="RefSeq" id="WP_007390426.1">
    <property type="nucleotide sequence ID" value="NZ_AFIJ01000005.1"/>
</dbReference>
<dbReference type="InterPro" id="IPR011049">
    <property type="entry name" value="Serralysin-like_metalloprot_C"/>
</dbReference>
<keyword evidence="1" id="KW-0812">Transmembrane</keyword>
<gene>
    <name evidence="5" type="ORF">HMPREF1039_1599</name>
</gene>
<organism evidence="5 6">
    <name type="scientific">Megasphaera lornae</name>
    <dbReference type="NCBI Taxonomy" id="1000568"/>
    <lineage>
        <taxon>Bacteria</taxon>
        <taxon>Bacillati</taxon>
        <taxon>Bacillota</taxon>
        <taxon>Negativicutes</taxon>
        <taxon>Veillonellales</taxon>
        <taxon>Veillonellaceae</taxon>
        <taxon>Megasphaera</taxon>
    </lineage>
</organism>
<dbReference type="Gene3D" id="2.150.10.10">
    <property type="entry name" value="Serralysin-like metalloprotease, C-terminal"/>
    <property type="match status" value="2"/>
</dbReference>
<dbReference type="SUPFAM" id="SSF101967">
    <property type="entry name" value="Adhesin YadA, collagen-binding domain"/>
    <property type="match status" value="2"/>
</dbReference>
<feature type="domain" description="Trimeric autotransporter adhesin YadA-like head" evidence="2">
    <location>
        <begin position="186"/>
        <end position="211"/>
    </location>
</feature>
<evidence type="ECO:0000313" key="6">
    <source>
        <dbReference type="Proteomes" id="UP000004018"/>
    </source>
</evidence>
<dbReference type="Pfam" id="PF13018">
    <property type="entry name" value="ESPR"/>
    <property type="match status" value="1"/>
</dbReference>
<feature type="domain" description="Trimeric autotransporter adhesin YadA-like stalk" evidence="3">
    <location>
        <begin position="448"/>
        <end position="478"/>
    </location>
</feature>
<feature type="domain" description="ESPR" evidence="4">
    <location>
        <begin position="1"/>
        <end position="44"/>
    </location>
</feature>
<evidence type="ECO:0000256" key="1">
    <source>
        <dbReference type="SAM" id="Phobius"/>
    </source>
</evidence>
<evidence type="ECO:0000259" key="3">
    <source>
        <dbReference type="Pfam" id="PF05662"/>
    </source>
</evidence>
<reference evidence="5 6" key="1">
    <citation type="submission" date="2011-04" db="EMBL/GenBank/DDBJ databases">
        <authorList>
            <person name="Harkins D.M."/>
            <person name="Madupu R."/>
            <person name="Durkin A.S."/>
            <person name="Torralba M."/>
            <person name="Methe B."/>
            <person name="Sutton G.G."/>
            <person name="Nelson K.E."/>
        </authorList>
    </citation>
    <scope>NUCLEOTIDE SEQUENCE [LARGE SCALE GENOMIC DNA]</scope>
    <source>
        <strain evidence="5 6">UPII 199-6</strain>
    </source>
</reference>
<dbReference type="InterPro" id="IPR024973">
    <property type="entry name" value="ESPR"/>
</dbReference>
<evidence type="ECO:0000313" key="5">
    <source>
        <dbReference type="EMBL" id="EGL42281.1"/>
    </source>
</evidence>
<feature type="domain" description="Trimeric autotransporter adhesin YadA-like head" evidence="2">
    <location>
        <begin position="330"/>
        <end position="353"/>
    </location>
</feature>
<name>A0ABN0D2K4_9FIRM</name>
<dbReference type="EMBL" id="AFIJ01000005">
    <property type="protein sequence ID" value="EGL42281.1"/>
    <property type="molecule type" value="Genomic_DNA"/>
</dbReference>
<comment type="caution">
    <text evidence="5">The sequence shown here is derived from an EMBL/GenBank/DDBJ whole genome shotgun (WGS) entry which is preliminary data.</text>
</comment>
<sequence>MNHIYNVIWSTVKHCYVVVSELAKRDGKAGACRKKRGMKAAVLAVCALCSIGTVLPVAAQEDPPAASVVQTGQTPQQKTNQDVKPIGLMSTAVINAKLKDKTKDKTKRYQHWIDGKTYELSDKGQDRGSIGVRDEADASSLAYRIALISGEHDPSMDNTATDGKEKTKKELKLAYRTAVGADFHVSGEGATAYGYGAEAVADKTLAVGYRSYAGETGAMAYGYDAKAGGDNAIAIGYHVGANTALDEDVQQAVTKALLQRVSSSSTAQTETSPMAAIDREIDQVIKEKPLWQANSKLIRTRIEDGKKVKEHGWANSTKPDPSVKVTEPNKNAIAVGKNTYALGMNSMVLGSYSLGTGKNSMNIGLMTYTEGDNATAVGMEAIAAAKDSLALGTGTYTNMENSVALGKDSRTDYKSEDLQQAGAFLPAATKTNPVSGILSVGHMGSERRITNVAPGYLDTDAVTVAQLKAVADQIKKGGAPAAVDSWADKDLTNLSAKGKTAITTIADNAVTNKLTDTFVTDKVKKGSITSTTLAITGDGKAVGADVTIDLKDKSITADKLSDELQNKINGAVDTKGDTISVADWVKKLGTGKVAKDDANLVTGGTVAAAVDSLVDKDLTNLSAKGKTALTTIADTAVTNKVTDTFVTDKVKKGNITSTTLAITGNGNTVGADVTIDLKDKSITASKLDEELQNKINSAVHANGDNITVADWAKKMGTGKVSKDDANLVTGGTVAAAVESLANQNLDNLSDKGKQALTTIADTAVTNKVTDTFVTDKVKKGSITSTTLAITGDGKAVGADVTIDLKDKSITADKLSEALQTKINGAVDTKGD</sequence>
<keyword evidence="1" id="KW-1133">Transmembrane helix</keyword>
<evidence type="ECO:0000259" key="2">
    <source>
        <dbReference type="Pfam" id="PF05658"/>
    </source>
</evidence>
<feature type="transmembrane region" description="Helical" evidence="1">
    <location>
        <begin position="40"/>
        <end position="59"/>
    </location>
</feature>
<accession>A0ABN0D2K4</accession>
<dbReference type="Pfam" id="PF05662">
    <property type="entry name" value="YadA_stalk"/>
    <property type="match status" value="1"/>
</dbReference>